<gene>
    <name evidence="1" type="ORF">B0T18DRAFT_374873</name>
</gene>
<dbReference type="InterPro" id="IPR019410">
    <property type="entry name" value="Methyltransf_16"/>
</dbReference>
<dbReference type="PANTHER" id="PTHR14614">
    <property type="entry name" value="HEPATOCELLULAR CARCINOMA-ASSOCIATED ANTIGEN"/>
    <property type="match status" value="1"/>
</dbReference>
<dbReference type="Proteomes" id="UP001172155">
    <property type="component" value="Unassembled WGS sequence"/>
</dbReference>
<accession>A0AA40K0L4</accession>
<sequence length="403" mass="43524">MGGLEGHPPPTNSLPILNTTLSEFQLFDALDNLTAIYCPAAAVPQLALQKALNPFTLSKRSAPLTDSGYSSGYTSENENDGSSPLPHKTSLAFLRADDLERTFAARWIERFLVRADDLPCFATDETRHLAAEKAADLLIALSSPAAAEDEACCALDDDPDSFWRDFTFSTTAAPDITIRINDGLAGKSASDHLDVGLQTWGASIVFCQMLCNDLGRFGLTTGRQSTIVELGAGTGLVSLALGKLLPALEMRDTTVVATDYHPAVIANLQSNIAANGSAVVGCVLDWAREEVDDAAWPVEKGEKVEVLVATDVVYESTHAVMLHECAERLLAEDGVFWLMQTVRQNGRFGEVADAVGEVFGEKERAARGGGKALRILERERVERMKGVGRGDEAFYRLFKVGWA</sequence>
<keyword evidence="1" id="KW-0808">Transferase</keyword>
<dbReference type="InterPro" id="IPR029063">
    <property type="entry name" value="SAM-dependent_MTases_sf"/>
</dbReference>
<keyword evidence="2" id="KW-1185">Reference proteome</keyword>
<dbReference type="EMBL" id="JAUKUD010000006">
    <property type="protein sequence ID" value="KAK0741451.1"/>
    <property type="molecule type" value="Genomic_DNA"/>
</dbReference>
<protein>
    <submittedName>
        <fullName evidence="1">Methyltransferase-domain-containing protein</fullName>
    </submittedName>
</protein>
<dbReference type="Gene3D" id="3.40.50.150">
    <property type="entry name" value="Vaccinia Virus protein VP39"/>
    <property type="match status" value="1"/>
</dbReference>
<organism evidence="1 2">
    <name type="scientific">Schizothecium vesticola</name>
    <dbReference type="NCBI Taxonomy" id="314040"/>
    <lineage>
        <taxon>Eukaryota</taxon>
        <taxon>Fungi</taxon>
        <taxon>Dikarya</taxon>
        <taxon>Ascomycota</taxon>
        <taxon>Pezizomycotina</taxon>
        <taxon>Sordariomycetes</taxon>
        <taxon>Sordariomycetidae</taxon>
        <taxon>Sordariales</taxon>
        <taxon>Schizotheciaceae</taxon>
        <taxon>Schizothecium</taxon>
    </lineage>
</organism>
<dbReference type="CDD" id="cd02440">
    <property type="entry name" value="AdoMet_MTases"/>
    <property type="match status" value="1"/>
</dbReference>
<dbReference type="PANTHER" id="PTHR14614:SF147">
    <property type="entry name" value="S-ADENOSYLMETHIONINE-DEPENDENT METHYLTRANSFERASE OF THE SEVEN BETA-STRAND FAMILY"/>
    <property type="match status" value="1"/>
</dbReference>
<evidence type="ECO:0000313" key="2">
    <source>
        <dbReference type="Proteomes" id="UP001172155"/>
    </source>
</evidence>
<dbReference type="AlphaFoldDB" id="A0AA40K0L4"/>
<keyword evidence="1" id="KW-0489">Methyltransferase</keyword>
<comment type="caution">
    <text evidence="1">The sequence shown here is derived from an EMBL/GenBank/DDBJ whole genome shotgun (WGS) entry which is preliminary data.</text>
</comment>
<dbReference type="SUPFAM" id="SSF53335">
    <property type="entry name" value="S-adenosyl-L-methionine-dependent methyltransferases"/>
    <property type="match status" value="1"/>
</dbReference>
<dbReference type="Pfam" id="PF10294">
    <property type="entry name" value="Methyltransf_16"/>
    <property type="match status" value="1"/>
</dbReference>
<evidence type="ECO:0000313" key="1">
    <source>
        <dbReference type="EMBL" id="KAK0741451.1"/>
    </source>
</evidence>
<name>A0AA40K0L4_9PEZI</name>
<dbReference type="GO" id="GO:0008757">
    <property type="term" value="F:S-adenosylmethionine-dependent methyltransferase activity"/>
    <property type="evidence" value="ECO:0007669"/>
    <property type="project" value="UniProtKB-ARBA"/>
</dbReference>
<dbReference type="GO" id="GO:0032259">
    <property type="term" value="P:methylation"/>
    <property type="evidence" value="ECO:0007669"/>
    <property type="project" value="UniProtKB-KW"/>
</dbReference>
<reference evidence="1" key="1">
    <citation type="submission" date="2023-06" db="EMBL/GenBank/DDBJ databases">
        <title>Genome-scale phylogeny and comparative genomics of the fungal order Sordariales.</title>
        <authorList>
            <consortium name="Lawrence Berkeley National Laboratory"/>
            <person name="Hensen N."/>
            <person name="Bonometti L."/>
            <person name="Westerberg I."/>
            <person name="Brannstrom I.O."/>
            <person name="Guillou S."/>
            <person name="Cros-Aarteil S."/>
            <person name="Calhoun S."/>
            <person name="Haridas S."/>
            <person name="Kuo A."/>
            <person name="Mondo S."/>
            <person name="Pangilinan J."/>
            <person name="Riley R."/>
            <person name="LaButti K."/>
            <person name="Andreopoulos B."/>
            <person name="Lipzen A."/>
            <person name="Chen C."/>
            <person name="Yanf M."/>
            <person name="Daum C."/>
            <person name="Ng V."/>
            <person name="Clum A."/>
            <person name="Steindorff A."/>
            <person name="Ohm R."/>
            <person name="Martin F."/>
            <person name="Silar P."/>
            <person name="Natvig D."/>
            <person name="Lalanne C."/>
            <person name="Gautier V."/>
            <person name="Ament-velasquez S.L."/>
            <person name="Kruys A."/>
            <person name="Hutchinson M.I."/>
            <person name="Powell A.J."/>
            <person name="Barry K."/>
            <person name="Miller A.N."/>
            <person name="Grigoriev I.V."/>
            <person name="Debuchy R."/>
            <person name="Gladieux P."/>
            <person name="Thoren M.H."/>
            <person name="Johannesson H."/>
        </authorList>
    </citation>
    <scope>NUCLEOTIDE SEQUENCE</scope>
    <source>
        <strain evidence="1">SMH3187-1</strain>
    </source>
</reference>
<proteinExistence type="predicted"/>